<name>A0A9X1Y4W9_9PROT</name>
<accession>A0A9X1Y4W9</accession>
<dbReference type="AlphaFoldDB" id="A0A9X1Y4W9"/>
<protein>
    <submittedName>
        <fullName evidence="3">Beta-lactamase family protein</fullName>
    </submittedName>
</protein>
<dbReference type="PANTHER" id="PTHR43283">
    <property type="entry name" value="BETA-LACTAMASE-RELATED"/>
    <property type="match status" value="1"/>
</dbReference>
<sequence>MDRRSLLALSASLAAGLSPPRPTLAQQPRPATPGVTPLPAGPPLPVAQPGEVGLSAERLARIRPVFEAEVAAGRLPGAVIQIARKGRLAYSETIGFRDRRNEAPMTPDTVFRLYSMTKPLAVVAALILVEEGRIGIGDPVARYLPGFDRLQVSVPRGGGDAGAGAAPGAGPGAGPGTGYDMVPVTPGRPMLVYDLFRHTSGLVYGELTQNAPVREAYTRGRLFLPGERDYDSRNLSPQEFVQAMAAAPLARQPGTTWEYSLSIDVLGRVVEAASGTRLEDFLEQRLFRPLRMTDAGFSLRGNQGERLALHSGVDPMLNNQPVTMIDVSRPPGNASGGAGGLATAGDYLRFAQMLANGGQLDGTRILSPATVRLMASDQIAGLAQPLSPGALLLGSPGFGFGFGVSVRLADGGALVPGYQGQFMWAGWSGTYFWVDPRAELVAVMMTAAPSVGSAANRRLMMQLAYGALES</sequence>
<evidence type="ECO:0000313" key="4">
    <source>
        <dbReference type="Proteomes" id="UP001139516"/>
    </source>
</evidence>
<feature type="domain" description="Beta-lactamase-related" evidence="2">
    <location>
        <begin position="65"/>
        <end position="454"/>
    </location>
</feature>
<proteinExistence type="predicted"/>
<dbReference type="Pfam" id="PF00144">
    <property type="entry name" value="Beta-lactamase"/>
    <property type="match status" value="1"/>
</dbReference>
<keyword evidence="4" id="KW-1185">Reference proteome</keyword>
<reference evidence="3" key="1">
    <citation type="submission" date="2022-04" db="EMBL/GenBank/DDBJ databases">
        <title>Roseomonas acroporae sp. nov., isolated from coral Acropora digitifera.</title>
        <authorList>
            <person name="Sun H."/>
        </authorList>
    </citation>
    <scope>NUCLEOTIDE SEQUENCE</scope>
    <source>
        <strain evidence="3">NAR14</strain>
    </source>
</reference>
<dbReference type="Gene3D" id="3.40.710.10">
    <property type="entry name" value="DD-peptidase/beta-lactamase superfamily"/>
    <property type="match status" value="1"/>
</dbReference>
<dbReference type="InterPro" id="IPR050789">
    <property type="entry name" value="Diverse_Enzym_Activities"/>
</dbReference>
<evidence type="ECO:0000256" key="1">
    <source>
        <dbReference type="SAM" id="MobiDB-lite"/>
    </source>
</evidence>
<dbReference type="EMBL" id="JALPRX010000010">
    <property type="protein sequence ID" value="MCK8783498.1"/>
    <property type="molecule type" value="Genomic_DNA"/>
</dbReference>
<evidence type="ECO:0000313" key="3">
    <source>
        <dbReference type="EMBL" id="MCK8783498.1"/>
    </source>
</evidence>
<dbReference type="SUPFAM" id="SSF56601">
    <property type="entry name" value="beta-lactamase/transpeptidase-like"/>
    <property type="match status" value="1"/>
</dbReference>
<organism evidence="3 4">
    <name type="scientific">Roseomonas acroporae</name>
    <dbReference type="NCBI Taxonomy" id="2937791"/>
    <lineage>
        <taxon>Bacteria</taxon>
        <taxon>Pseudomonadati</taxon>
        <taxon>Pseudomonadota</taxon>
        <taxon>Alphaproteobacteria</taxon>
        <taxon>Acetobacterales</taxon>
        <taxon>Roseomonadaceae</taxon>
        <taxon>Roseomonas</taxon>
    </lineage>
</organism>
<feature type="region of interest" description="Disordered" evidence="1">
    <location>
        <begin position="17"/>
        <end position="47"/>
    </location>
</feature>
<dbReference type="RefSeq" id="WP_248665623.1">
    <property type="nucleotide sequence ID" value="NZ_JALPRX010000010.1"/>
</dbReference>
<dbReference type="PANTHER" id="PTHR43283:SF3">
    <property type="entry name" value="BETA-LACTAMASE FAMILY PROTEIN (AFU_ORTHOLOGUE AFUA_5G07500)"/>
    <property type="match status" value="1"/>
</dbReference>
<dbReference type="InterPro" id="IPR001466">
    <property type="entry name" value="Beta-lactam-related"/>
</dbReference>
<comment type="caution">
    <text evidence="3">The sequence shown here is derived from an EMBL/GenBank/DDBJ whole genome shotgun (WGS) entry which is preliminary data.</text>
</comment>
<gene>
    <name evidence="3" type="ORF">M0638_03765</name>
</gene>
<evidence type="ECO:0000259" key="2">
    <source>
        <dbReference type="Pfam" id="PF00144"/>
    </source>
</evidence>
<dbReference type="Proteomes" id="UP001139516">
    <property type="component" value="Unassembled WGS sequence"/>
</dbReference>
<dbReference type="InterPro" id="IPR012338">
    <property type="entry name" value="Beta-lactam/transpept-like"/>
</dbReference>